<comment type="caution">
    <text evidence="2">The sequence shown here is derived from an EMBL/GenBank/DDBJ whole genome shotgun (WGS) entry which is preliminary data.</text>
</comment>
<keyword evidence="3" id="KW-1185">Reference proteome</keyword>
<gene>
    <name evidence="2" type="ORF">KQI42_01420</name>
</gene>
<dbReference type="Pfam" id="PF06149">
    <property type="entry name" value="DUF969"/>
    <property type="match status" value="1"/>
</dbReference>
<protein>
    <submittedName>
        <fullName evidence="2">DUF969 domain-containing protein</fullName>
    </submittedName>
</protein>
<dbReference type="Proteomes" id="UP000749471">
    <property type="component" value="Unassembled WGS sequence"/>
</dbReference>
<organism evidence="2 3">
    <name type="scientific">Tissierella simiarum</name>
    <dbReference type="NCBI Taxonomy" id="2841534"/>
    <lineage>
        <taxon>Bacteria</taxon>
        <taxon>Bacillati</taxon>
        <taxon>Bacillota</taxon>
        <taxon>Tissierellia</taxon>
        <taxon>Tissierellales</taxon>
        <taxon>Tissierellaceae</taxon>
        <taxon>Tissierella</taxon>
    </lineage>
</organism>
<proteinExistence type="predicted"/>
<sequence length="227" mass="24263">MGGKNVIKLIGVLIIIIGFALKLDTIAVVLTAGVATGLVGGLSFGEILDILGNAFITNRYMTIFFVTLPIIGLLEKYGLKERAAQLISNVKAATTGKILSVYMLIRIAAAALSLRIGGHVEFIRPLIYPMAEGAAKNKYGDIPEEQIEDIKGLSAATENFANFFGQNVFIAAGGVLLIVGTLKELGVDVTEKQVSNAAIPIAIITVVLAIIRYTLFDKKLDKVMKNK</sequence>
<feature type="transmembrane region" description="Helical" evidence="1">
    <location>
        <begin position="194"/>
        <end position="215"/>
    </location>
</feature>
<evidence type="ECO:0000313" key="3">
    <source>
        <dbReference type="Proteomes" id="UP000749471"/>
    </source>
</evidence>
<feature type="transmembrane region" description="Helical" evidence="1">
    <location>
        <begin position="60"/>
        <end position="79"/>
    </location>
</feature>
<keyword evidence="1" id="KW-1133">Transmembrane helix</keyword>
<evidence type="ECO:0000313" key="2">
    <source>
        <dbReference type="EMBL" id="MBU5436645.1"/>
    </source>
</evidence>
<reference evidence="2 3" key="1">
    <citation type="submission" date="2021-06" db="EMBL/GenBank/DDBJ databases">
        <authorList>
            <person name="Sun Q."/>
            <person name="Li D."/>
        </authorList>
    </citation>
    <scope>NUCLEOTIDE SEQUENCE [LARGE SCALE GENOMIC DNA]</scope>
    <source>
        <strain evidence="2 3">MSJ-40</strain>
    </source>
</reference>
<name>A0ABS6E2H8_9FIRM</name>
<feature type="transmembrane region" description="Helical" evidence="1">
    <location>
        <begin position="160"/>
        <end position="182"/>
    </location>
</feature>
<keyword evidence="1" id="KW-0472">Membrane</keyword>
<dbReference type="EMBL" id="JAHLPM010000001">
    <property type="protein sequence ID" value="MBU5436645.1"/>
    <property type="molecule type" value="Genomic_DNA"/>
</dbReference>
<evidence type="ECO:0000256" key="1">
    <source>
        <dbReference type="SAM" id="Phobius"/>
    </source>
</evidence>
<keyword evidence="1" id="KW-0812">Transmembrane</keyword>
<dbReference type="InterPro" id="IPR010374">
    <property type="entry name" value="DUF969"/>
</dbReference>
<accession>A0ABS6E2H8</accession>